<dbReference type="GO" id="GO:0003677">
    <property type="term" value="F:DNA binding"/>
    <property type="evidence" value="ECO:0007669"/>
    <property type="project" value="InterPro"/>
</dbReference>
<dbReference type="AlphaFoldDB" id="A0A382FYI0"/>
<dbReference type="Pfam" id="PF13464">
    <property type="entry name" value="RodZ_C"/>
    <property type="match status" value="1"/>
</dbReference>
<keyword evidence="2" id="KW-1133">Transmembrane helix</keyword>
<evidence type="ECO:0000256" key="1">
    <source>
        <dbReference type="SAM" id="MobiDB-lite"/>
    </source>
</evidence>
<keyword evidence="2" id="KW-0472">Membrane</keyword>
<feature type="region of interest" description="Disordered" evidence="1">
    <location>
        <begin position="146"/>
        <end position="209"/>
    </location>
</feature>
<dbReference type="InterPro" id="IPR050400">
    <property type="entry name" value="Bact_Cytoskel_RodZ"/>
</dbReference>
<dbReference type="InterPro" id="IPR025194">
    <property type="entry name" value="RodZ-like_C"/>
</dbReference>
<organism evidence="4">
    <name type="scientific">marine metagenome</name>
    <dbReference type="NCBI Taxonomy" id="408172"/>
    <lineage>
        <taxon>unclassified sequences</taxon>
        <taxon>metagenomes</taxon>
        <taxon>ecological metagenomes</taxon>
    </lineage>
</organism>
<sequence>EELMTESPQSDLGQIGYRIRSEREKKGWSIADVSASLRINEKILKAIEEGRSEEGLAPVFMRRFIRSYLRHLKLWDDSIDTPLQNVPELKQKAIKPVFQKTYVPKESHLLRNVTILLLLLCSGYLVYAYYFSPEIIQEPTPVAEEKIKDDFKPEPKPKQALTTGDEASGEASQGEVVLESIAAKNGDPEIDGTSTDHLDSSQTPYPEESLVESIDSPESAISPAKLELQEVSTEGETMQSFVTASQDKKPLPLPPLELLISATERTWMSIALDGDVYQDVQFDAGESYVWEAKESFRLTLGNTAVMHMMLDGREIEFDRSKSLLQDWVIDSNPVE</sequence>
<protein>
    <recommendedName>
        <fullName evidence="3">Cytoskeleton protein RodZ-like C-terminal domain-containing protein</fullName>
    </recommendedName>
</protein>
<dbReference type="Pfam" id="PF13413">
    <property type="entry name" value="HTH_25"/>
    <property type="match status" value="1"/>
</dbReference>
<dbReference type="Gene3D" id="1.10.260.40">
    <property type="entry name" value="lambda repressor-like DNA-binding domains"/>
    <property type="match status" value="1"/>
</dbReference>
<feature type="transmembrane region" description="Helical" evidence="2">
    <location>
        <begin position="109"/>
        <end position="130"/>
    </location>
</feature>
<dbReference type="InterPro" id="IPR010982">
    <property type="entry name" value="Lambda_DNA-bd_dom_sf"/>
</dbReference>
<feature type="domain" description="Cytoskeleton protein RodZ-like C-terminal" evidence="3">
    <location>
        <begin position="260"/>
        <end position="319"/>
    </location>
</feature>
<reference evidence="4" key="1">
    <citation type="submission" date="2018-05" db="EMBL/GenBank/DDBJ databases">
        <authorList>
            <person name="Lanie J.A."/>
            <person name="Ng W.-L."/>
            <person name="Kazmierczak K.M."/>
            <person name="Andrzejewski T.M."/>
            <person name="Davidsen T.M."/>
            <person name="Wayne K.J."/>
            <person name="Tettelin H."/>
            <person name="Glass J.I."/>
            <person name="Rusch D."/>
            <person name="Podicherti R."/>
            <person name="Tsui H.-C.T."/>
            <person name="Winkler M.E."/>
        </authorList>
    </citation>
    <scope>NUCLEOTIDE SEQUENCE</scope>
</reference>
<gene>
    <name evidence="4" type="ORF">METZ01_LOCUS220469</name>
</gene>
<feature type="non-terminal residue" evidence="4">
    <location>
        <position position="1"/>
    </location>
</feature>
<keyword evidence="2" id="KW-0812">Transmembrane</keyword>
<evidence type="ECO:0000259" key="3">
    <source>
        <dbReference type="Pfam" id="PF13464"/>
    </source>
</evidence>
<accession>A0A382FYI0</accession>
<dbReference type="EMBL" id="UINC01052365">
    <property type="protein sequence ID" value="SVB67615.1"/>
    <property type="molecule type" value="Genomic_DNA"/>
</dbReference>
<dbReference type="PANTHER" id="PTHR34475">
    <property type="match status" value="1"/>
</dbReference>
<evidence type="ECO:0000313" key="4">
    <source>
        <dbReference type="EMBL" id="SVB67615.1"/>
    </source>
</evidence>
<feature type="compositionally biased region" description="Basic and acidic residues" evidence="1">
    <location>
        <begin position="146"/>
        <end position="157"/>
    </location>
</feature>
<name>A0A382FYI0_9ZZZZ</name>
<proteinExistence type="predicted"/>
<evidence type="ECO:0000256" key="2">
    <source>
        <dbReference type="SAM" id="Phobius"/>
    </source>
</evidence>
<dbReference type="PANTHER" id="PTHR34475:SF1">
    <property type="entry name" value="CYTOSKELETON PROTEIN RODZ"/>
    <property type="match status" value="1"/>
</dbReference>